<feature type="transmembrane region" description="Helical" evidence="6">
    <location>
        <begin position="31"/>
        <end position="48"/>
    </location>
</feature>
<protein>
    <submittedName>
        <fullName evidence="7">AI-2E family transporter</fullName>
    </submittedName>
</protein>
<dbReference type="GO" id="GO:0055085">
    <property type="term" value="P:transmembrane transport"/>
    <property type="evidence" value="ECO:0007669"/>
    <property type="project" value="TreeGrafter"/>
</dbReference>
<dbReference type="Pfam" id="PF01594">
    <property type="entry name" value="AI-2E_transport"/>
    <property type="match status" value="1"/>
</dbReference>
<keyword evidence="5 6" id="KW-0472">Membrane</keyword>
<evidence type="ECO:0000256" key="1">
    <source>
        <dbReference type="ARBA" id="ARBA00004141"/>
    </source>
</evidence>
<evidence type="ECO:0000256" key="2">
    <source>
        <dbReference type="ARBA" id="ARBA00009773"/>
    </source>
</evidence>
<feature type="transmembrane region" description="Helical" evidence="6">
    <location>
        <begin position="60"/>
        <end position="84"/>
    </location>
</feature>
<feature type="transmembrane region" description="Helical" evidence="6">
    <location>
        <begin position="298"/>
        <end position="323"/>
    </location>
</feature>
<keyword evidence="4 6" id="KW-1133">Transmembrane helix</keyword>
<dbReference type="InterPro" id="IPR002549">
    <property type="entry name" value="AI-2E-like"/>
</dbReference>
<reference evidence="7 8" key="1">
    <citation type="submission" date="2019-06" db="EMBL/GenBank/DDBJ databases">
        <title>Complete genome sequence of Ensifer mexicanus ITTG R7 isolated from nodules of Acacia angustissima (Mill.) Kuntze.</title>
        <authorList>
            <person name="Rincon-Rosales R."/>
            <person name="Rogel M.A."/>
            <person name="Guerrero G."/>
            <person name="Rincon-Molina C.I."/>
            <person name="Lopez-Lopez A."/>
            <person name="Martinez-Romero E."/>
        </authorList>
    </citation>
    <scope>NUCLEOTIDE SEQUENCE [LARGE SCALE GENOMIC DNA]</scope>
    <source>
        <strain evidence="7 8">ITTG R7</strain>
    </source>
</reference>
<dbReference type="Proteomes" id="UP000510721">
    <property type="component" value="Chromosome"/>
</dbReference>
<evidence type="ECO:0000313" key="8">
    <source>
        <dbReference type="Proteomes" id="UP000510721"/>
    </source>
</evidence>
<evidence type="ECO:0000256" key="5">
    <source>
        <dbReference type="ARBA" id="ARBA00023136"/>
    </source>
</evidence>
<evidence type="ECO:0000313" key="7">
    <source>
        <dbReference type="EMBL" id="QLL63798.1"/>
    </source>
</evidence>
<proteinExistence type="inferred from homology"/>
<evidence type="ECO:0000256" key="4">
    <source>
        <dbReference type="ARBA" id="ARBA00022989"/>
    </source>
</evidence>
<dbReference type="PANTHER" id="PTHR21716:SF64">
    <property type="entry name" value="AI-2 TRANSPORT PROTEIN TQSA"/>
    <property type="match status" value="1"/>
</dbReference>
<accession>A0A859R2C3</accession>
<dbReference type="PANTHER" id="PTHR21716">
    <property type="entry name" value="TRANSMEMBRANE PROTEIN"/>
    <property type="match status" value="1"/>
</dbReference>
<feature type="transmembrane region" description="Helical" evidence="6">
    <location>
        <begin position="259"/>
        <end position="278"/>
    </location>
</feature>
<dbReference type="AlphaFoldDB" id="A0A859R2C3"/>
<comment type="subcellular location">
    <subcellularLocation>
        <location evidence="1">Membrane</location>
        <topology evidence="1">Multi-pass membrane protein</topology>
    </subcellularLocation>
</comment>
<evidence type="ECO:0000256" key="3">
    <source>
        <dbReference type="ARBA" id="ARBA00022692"/>
    </source>
</evidence>
<dbReference type="RefSeq" id="WP_180941493.1">
    <property type="nucleotide sequence ID" value="NZ_CP041238.1"/>
</dbReference>
<keyword evidence="8" id="KW-1185">Reference proteome</keyword>
<name>A0A859R2C3_9HYPH</name>
<dbReference type="EMBL" id="CP041238">
    <property type="protein sequence ID" value="QLL63798.1"/>
    <property type="molecule type" value="Genomic_DNA"/>
</dbReference>
<evidence type="ECO:0000256" key="6">
    <source>
        <dbReference type="SAM" id="Phobius"/>
    </source>
</evidence>
<sequence length="354" mass="39375">MRAAGYKAIYTTQMLIVAVLFVAMLSVASSVFAPVAFALFIIALVWPVQRRLQVVLPHYLAFVISFLMVVLAFLAFGWLIAWAFGQVGRWIIADAARFQQLYDDVRLWLEERGVVVDVLWSDNFGVGWILRTVQTVSGRLNSTFSFWLIALVYVLLGLMEIEAFERRIGALRNRTASALLLHGSRLTAMKIRRYMMIRTAMSVVTGLLVWIFARAVGLSLAEEWGFIAFALNYIPFLGPLFATLFPTLFALIQFGTAESVLLVFVGLNVIQFVVSSYVEPRVAGSALSVSPVIVLFSVLLWGYLWGIFGAFIGVPITIALLTFCSQHPSSKWISELLGEDVDADQVVDAKGAKR</sequence>
<keyword evidence="3 6" id="KW-0812">Transmembrane</keyword>
<feature type="transmembrane region" description="Helical" evidence="6">
    <location>
        <begin position="233"/>
        <end position="252"/>
    </location>
</feature>
<dbReference type="GO" id="GO:0016020">
    <property type="term" value="C:membrane"/>
    <property type="evidence" value="ECO:0007669"/>
    <property type="project" value="UniProtKB-SubCell"/>
</dbReference>
<comment type="similarity">
    <text evidence="2">Belongs to the autoinducer-2 exporter (AI-2E) (TC 2.A.86) family.</text>
</comment>
<feature type="transmembrane region" description="Helical" evidence="6">
    <location>
        <begin position="144"/>
        <end position="164"/>
    </location>
</feature>
<gene>
    <name evidence="7" type="ORF">FKV68_13050</name>
</gene>
<feature type="transmembrane region" description="Helical" evidence="6">
    <location>
        <begin position="195"/>
        <end position="213"/>
    </location>
</feature>
<organism evidence="7 8">
    <name type="scientific">Sinorhizobium mexicanum</name>
    <dbReference type="NCBI Taxonomy" id="375549"/>
    <lineage>
        <taxon>Bacteria</taxon>
        <taxon>Pseudomonadati</taxon>
        <taxon>Pseudomonadota</taxon>
        <taxon>Alphaproteobacteria</taxon>
        <taxon>Hyphomicrobiales</taxon>
        <taxon>Rhizobiaceae</taxon>
        <taxon>Sinorhizobium/Ensifer group</taxon>
        <taxon>Sinorhizobium</taxon>
    </lineage>
</organism>
<dbReference type="KEGG" id="emx:FKV68_13050"/>